<dbReference type="EMBL" id="QRGA01000029">
    <property type="protein sequence ID" value="RDU94680.1"/>
    <property type="molecule type" value="Genomic_DNA"/>
</dbReference>
<accession>A0A3D8JP69</accession>
<organism evidence="2 3">
    <name type="scientific">Trinickia dinghuensis</name>
    <dbReference type="NCBI Taxonomy" id="2291023"/>
    <lineage>
        <taxon>Bacteria</taxon>
        <taxon>Pseudomonadati</taxon>
        <taxon>Pseudomonadota</taxon>
        <taxon>Betaproteobacteria</taxon>
        <taxon>Burkholderiales</taxon>
        <taxon>Burkholderiaceae</taxon>
        <taxon>Trinickia</taxon>
    </lineage>
</organism>
<proteinExistence type="predicted"/>
<feature type="region of interest" description="Disordered" evidence="1">
    <location>
        <begin position="462"/>
        <end position="483"/>
    </location>
</feature>
<reference evidence="2 3" key="1">
    <citation type="submission" date="2018-08" db="EMBL/GenBank/DDBJ databases">
        <title>Paraburkholderia sp. DHOM06 isolated from forest soil.</title>
        <authorList>
            <person name="Gao Z.-H."/>
            <person name="Qiu L.-H."/>
        </authorList>
    </citation>
    <scope>NUCLEOTIDE SEQUENCE [LARGE SCALE GENOMIC DNA]</scope>
    <source>
        <strain evidence="2 3">DHOM06</strain>
    </source>
</reference>
<keyword evidence="3" id="KW-1185">Reference proteome</keyword>
<dbReference type="AlphaFoldDB" id="A0A3D8JP69"/>
<feature type="region of interest" description="Disordered" evidence="1">
    <location>
        <begin position="1"/>
        <end position="109"/>
    </location>
</feature>
<evidence type="ECO:0000313" key="2">
    <source>
        <dbReference type="EMBL" id="RDU94680.1"/>
    </source>
</evidence>
<comment type="caution">
    <text evidence="2">The sequence shown here is derived from an EMBL/GenBank/DDBJ whole genome shotgun (WGS) entry which is preliminary data.</text>
</comment>
<protein>
    <submittedName>
        <fullName evidence="2">Uncharacterized protein</fullName>
    </submittedName>
</protein>
<gene>
    <name evidence="2" type="ORF">DWV00_32770</name>
</gene>
<evidence type="ECO:0000256" key="1">
    <source>
        <dbReference type="SAM" id="MobiDB-lite"/>
    </source>
</evidence>
<sequence>MAEEVGTRAVPLRKQAHTTTRGFKTTGEIGDSKDPHIRSAGDARYPRQSSKDTRIEAGDGHPALGTHLLQTASTRRAASRLALGRNERDKAIEERDAPSPSPEQQALAKRYRTQVEESVLPDFAPLRRKLFPGPLGGDTTLDGKAHRTAIAEFDKIVRALPPDTRFDVLTELAHVCGRTDLPKALRVLQRLQQPLDLRSTAPDRDETRAWRVAQRLSQISPGGINGLLHLQNLHDELHIGHQTQSGRLLVFLQASALLANRRSELDATPHSVLSSVWTAEQLDHQTGFAFDAIRTAVNLSTGQTKEQACTPQEFAAFRTWQWGARSRGPDSPFERGANLTLHSLRELIASSEADQSANERVNDSFQFGTKLLSWPMAKLSQYYRTMSHIVGAEHPAPFQPQRGLMGTDLELLEDRQYQYDTVLIAARSGLIGHLERSLPDLDGRQLHESALVLAGLHAWQHAHPNPSAPRPETFDAREDRPGSFSVDAAGARQIWEDARRIVADLSGNRPQSPAVAGALARFTDAERGRFVTQLAKQREPFSAATLQAWTNRSDVRAADPETAEAFEDTFTHLNKMANSPGVRLDTISAQNLLRQWKDVADTNSRGLAFNASDGTAYGVQGFMVLAERPVGIAVQITKGKQYGYSIGSDNSGFQIAFTQSNTETFVPGASYVGNQAIPTGSSVIPDVSFGYTGGGSLAGNHGHTEAAVFRATLEPRSLGGKPLDDEIWRSHGKEMADALFASVDAANNGREFIEEFAWRTADNPRIAMLTRESSSADGRLNVSLNGNVRATMSSLENPPAIGLFGGVTGTTMIRGSNTVETGEFPIVNVDTEYRSFFTGSVSMGLSMPGFALLEHAGPDTPHSAPFTLAGKSWDFARVGTTSNVYYARDSRGIVPRLVLYDTYYRDFGSWKEAVLKNPEWIDGSSKEFLEQLFDEALRQSDGSISWGIRTGLNPAPREKLEAQLNTYLSALDRIGQEMRANPSDGKLAELSAKRTEIQAGFSERIMREGARRPVALFGLATAGQTASTGPAFLGRATREQQEVGNSLQFLYLHRGILNEVAASTRAFSEPETQEAAQG</sequence>
<feature type="compositionally biased region" description="Basic and acidic residues" evidence="1">
    <location>
        <begin position="472"/>
        <end position="481"/>
    </location>
</feature>
<evidence type="ECO:0000313" key="3">
    <source>
        <dbReference type="Proteomes" id="UP000256838"/>
    </source>
</evidence>
<feature type="compositionally biased region" description="Low complexity" evidence="1">
    <location>
        <begin position="71"/>
        <end position="84"/>
    </location>
</feature>
<name>A0A3D8JP69_9BURK</name>
<feature type="compositionally biased region" description="Basic and acidic residues" evidence="1">
    <location>
        <begin position="85"/>
        <end position="97"/>
    </location>
</feature>
<feature type="compositionally biased region" description="Basic and acidic residues" evidence="1">
    <location>
        <begin position="30"/>
        <end position="59"/>
    </location>
</feature>
<dbReference type="Proteomes" id="UP000256838">
    <property type="component" value="Unassembled WGS sequence"/>
</dbReference>